<dbReference type="InterPro" id="IPR051795">
    <property type="entry name" value="Glycosyl_Hydrlase_43"/>
</dbReference>
<dbReference type="Gene3D" id="2.60.120.200">
    <property type="match status" value="1"/>
</dbReference>
<organism evidence="7 8">
    <name type="scientific">Sphingomonas lenta</name>
    <dbReference type="NCBI Taxonomy" id="1141887"/>
    <lineage>
        <taxon>Bacteria</taxon>
        <taxon>Pseudomonadati</taxon>
        <taxon>Pseudomonadota</taxon>
        <taxon>Alphaproteobacteria</taxon>
        <taxon>Sphingomonadales</taxon>
        <taxon>Sphingomonadaceae</taxon>
        <taxon>Sphingomonas</taxon>
    </lineage>
</organism>
<feature type="domain" description="Beta-xylosidase C-terminal Concanavalin A-like" evidence="6">
    <location>
        <begin position="377"/>
        <end position="556"/>
    </location>
</feature>
<evidence type="ECO:0000313" key="8">
    <source>
        <dbReference type="Proteomes" id="UP000218151"/>
    </source>
</evidence>
<dbReference type="EMBL" id="NSLI01000005">
    <property type="protein sequence ID" value="PAX06733.1"/>
    <property type="molecule type" value="Genomic_DNA"/>
</dbReference>
<dbReference type="SUPFAM" id="SSF75005">
    <property type="entry name" value="Arabinanase/levansucrase/invertase"/>
    <property type="match status" value="1"/>
</dbReference>
<dbReference type="OrthoDB" id="9801455at2"/>
<dbReference type="Pfam" id="PF17851">
    <property type="entry name" value="GH43_C2"/>
    <property type="match status" value="1"/>
</dbReference>
<dbReference type="InterPro" id="IPR023296">
    <property type="entry name" value="Glyco_hydro_beta-prop_sf"/>
</dbReference>
<dbReference type="GO" id="GO:0005975">
    <property type="term" value="P:carbohydrate metabolic process"/>
    <property type="evidence" value="ECO:0007669"/>
    <property type="project" value="InterPro"/>
</dbReference>
<dbReference type="Gene3D" id="2.115.10.20">
    <property type="entry name" value="Glycosyl hydrolase domain, family 43"/>
    <property type="match status" value="1"/>
</dbReference>
<dbReference type="AlphaFoldDB" id="A0A2A2SBY1"/>
<evidence type="ECO:0000256" key="1">
    <source>
        <dbReference type="ARBA" id="ARBA00009865"/>
    </source>
</evidence>
<dbReference type="InterPro" id="IPR013320">
    <property type="entry name" value="ConA-like_dom_sf"/>
</dbReference>
<keyword evidence="5" id="KW-0732">Signal</keyword>
<name>A0A2A2SBY1_9SPHN</name>
<accession>A0A2A2SBY1</accession>
<dbReference type="CDD" id="cd18617">
    <property type="entry name" value="GH43_XynB-like"/>
    <property type="match status" value="1"/>
</dbReference>
<dbReference type="Pfam" id="PF04616">
    <property type="entry name" value="Glyco_hydro_43"/>
    <property type="match status" value="1"/>
</dbReference>
<gene>
    <name evidence="7" type="ORF">CKY28_16545</name>
</gene>
<dbReference type="GO" id="GO:0004553">
    <property type="term" value="F:hydrolase activity, hydrolyzing O-glycosyl compounds"/>
    <property type="evidence" value="ECO:0007669"/>
    <property type="project" value="InterPro"/>
</dbReference>
<evidence type="ECO:0000256" key="3">
    <source>
        <dbReference type="ARBA" id="ARBA00023295"/>
    </source>
</evidence>
<reference evidence="8" key="1">
    <citation type="submission" date="2017-09" db="EMBL/GenBank/DDBJ databases">
        <authorList>
            <person name="Feng G."/>
            <person name="Zhu H."/>
        </authorList>
    </citation>
    <scope>NUCLEOTIDE SEQUENCE [LARGE SCALE GENOMIC DNA]</scope>
    <source>
        <strain evidence="8">1PNM-20</strain>
    </source>
</reference>
<evidence type="ECO:0000313" key="7">
    <source>
        <dbReference type="EMBL" id="PAX06733.1"/>
    </source>
</evidence>
<dbReference type="InterPro" id="IPR041542">
    <property type="entry name" value="GH43_C2"/>
</dbReference>
<comment type="caution">
    <text evidence="7">The sequence shown here is derived from an EMBL/GenBank/DDBJ whole genome shotgun (WGS) entry which is preliminary data.</text>
</comment>
<dbReference type="Proteomes" id="UP000218151">
    <property type="component" value="Unassembled WGS sequence"/>
</dbReference>
<evidence type="ECO:0000256" key="4">
    <source>
        <dbReference type="RuleBase" id="RU361187"/>
    </source>
</evidence>
<evidence type="ECO:0000256" key="2">
    <source>
        <dbReference type="ARBA" id="ARBA00022801"/>
    </source>
</evidence>
<feature type="signal peptide" evidence="5">
    <location>
        <begin position="1"/>
        <end position="20"/>
    </location>
</feature>
<keyword evidence="2 4" id="KW-0378">Hydrolase</keyword>
<sequence>MVRGLLALLGAAASTGSAQAPAGPTPARFEWFEYSGADPAQRRRPPGPGEYANPVLSGFHPDPHTIRVGEDFYLVTSTFTYFPGLPIFRSRDLVNWTQIGNAIDRPGQLDFTGLGLSRGVFAPAMAHHAGTFYIVNTCVDCGGNYVIMASDPAGPWSDPVWIKDVGGIDPSLFIESDGSAWLLNNDAPVGEPLYEGHRAIWIRRFDLKTLRTIGPAKMIVNGGVDISTKPIWVEGPHIFRHEGRYYLSAAEGGTAVGHSQTVYRAERPEGPWTAYPRPILTQRDLDPARPDPITSAGHAALFTTPKGDWWATFLATRPYTDDHYNTGRETFLLPIRWRHGWPIITEPGQAIPHFARRPDLPAGPHAPVPTSGAFTVRDEFDGPALPPYWMMVRNPKLRWHRLAGGALEITPRADRIGEPKQPSFLARRQQHLHATAATELRFDAAAPGAKAGLVAYQDDAHYYFIGVVNDRGRRVLRVERRAGPSDPADGVVLAAAPLRATGPVRLRITARGGEYDFHYAAGAGRWTSLLTGADGKLLSTATAGGFVGATFGMYAHAP</sequence>
<proteinExistence type="inferred from homology"/>
<dbReference type="InterPro" id="IPR006710">
    <property type="entry name" value="Glyco_hydro_43"/>
</dbReference>
<dbReference type="PANTHER" id="PTHR42812:SF12">
    <property type="entry name" value="BETA-XYLOSIDASE-RELATED"/>
    <property type="match status" value="1"/>
</dbReference>
<evidence type="ECO:0000256" key="5">
    <source>
        <dbReference type="SAM" id="SignalP"/>
    </source>
</evidence>
<protein>
    <submittedName>
        <fullName evidence="7">Glycoside hydrolase 43 family protein</fullName>
    </submittedName>
</protein>
<keyword evidence="8" id="KW-1185">Reference proteome</keyword>
<dbReference type="SUPFAM" id="SSF49899">
    <property type="entry name" value="Concanavalin A-like lectins/glucanases"/>
    <property type="match status" value="1"/>
</dbReference>
<dbReference type="PANTHER" id="PTHR42812">
    <property type="entry name" value="BETA-XYLOSIDASE"/>
    <property type="match status" value="1"/>
</dbReference>
<comment type="similarity">
    <text evidence="1 4">Belongs to the glycosyl hydrolase 43 family.</text>
</comment>
<evidence type="ECO:0000259" key="6">
    <source>
        <dbReference type="Pfam" id="PF17851"/>
    </source>
</evidence>
<keyword evidence="3 4" id="KW-0326">Glycosidase</keyword>
<feature type="chain" id="PRO_5013195069" evidence="5">
    <location>
        <begin position="21"/>
        <end position="558"/>
    </location>
</feature>